<evidence type="ECO:0000313" key="2">
    <source>
        <dbReference type="Proteomes" id="UP000319776"/>
    </source>
</evidence>
<dbReference type="OrthoDB" id="402169at2"/>
<dbReference type="EMBL" id="VFSS01000002">
    <property type="protein sequence ID" value="TPE57758.1"/>
    <property type="molecule type" value="Genomic_DNA"/>
</dbReference>
<dbReference type="RefSeq" id="WP_140781143.1">
    <property type="nucleotide sequence ID" value="NZ_VFSS01000002.1"/>
</dbReference>
<name>A0A501XAV1_9BACT</name>
<organism evidence="1 2">
    <name type="scientific">[Mycoplasma] falconis</name>
    <dbReference type="NCBI Taxonomy" id="92403"/>
    <lineage>
        <taxon>Bacteria</taxon>
        <taxon>Bacillati</taxon>
        <taxon>Mycoplasmatota</taxon>
        <taxon>Mycoplasmoidales</taxon>
        <taxon>Metamycoplasmataceae</taxon>
        <taxon>Metamycoplasma</taxon>
    </lineage>
</organism>
<accession>A0A501XAV1</accession>
<proteinExistence type="predicted"/>
<evidence type="ECO:0000313" key="1">
    <source>
        <dbReference type="EMBL" id="TPE57758.1"/>
    </source>
</evidence>
<comment type="caution">
    <text evidence="1">The sequence shown here is derived from an EMBL/GenBank/DDBJ whole genome shotgun (WGS) entry which is preliminary data.</text>
</comment>
<protein>
    <submittedName>
        <fullName evidence="1">Uncharacterized protein</fullName>
    </submittedName>
</protein>
<keyword evidence="2" id="KW-1185">Reference proteome</keyword>
<reference evidence="1 2" key="1">
    <citation type="submission" date="2019-06" db="EMBL/GenBank/DDBJ databases">
        <title>Mycoplasma falconis type strain whole genome sequence.</title>
        <authorList>
            <person name="Spergser J."/>
        </authorList>
    </citation>
    <scope>NUCLEOTIDE SEQUENCE [LARGE SCALE GENOMIC DNA]</scope>
    <source>
        <strain evidence="1 2">ATCC 51372</strain>
    </source>
</reference>
<sequence length="527" mass="62835">MQKRKNKGLLLGILATITSISTLFPLIKQQVVNDPANDIKKIINIANDIINNYDISEFPDIIKNKEELEDLIEDYKNNEYKILDKTKELKDSINDFVNKFNKEIENLTINFFEGYKNIELYNNKYANQDIKNSSFLENHLLGWDVNNKIKDEIIKASEKYFETATQKETIKAKTEQVFDNLVNQAYKINLEDWNKPNVHKLSKKEIENKYLSVIYETSRVLRKYLLNSLKEGAKFISESRFVLPNNVWFQMMNKTFGYFALNGEEAENYGLKYINDLKLEDYNEENGWVIPDDKHLFIPNSNYMQYYSDLWPYYFMNSEQDLYWSIYPYFAYAYLHDDILDVNNTALEDEPDDYFIFSKFGKIKSIYDKDIYLDDFLNNQANQIYLQSKHDWFNNEPFWTSSQWTYNDLNFSFNIFQVLYINATIGYSIEQIQMLKHKNISILNYKYFENAVSLFDEIIKNKVLKLKEKLKSKKLELETDEPQDQEIITNINKLLAFPEYNQVQETLMKKYEMFKDGFISKAEEILK</sequence>
<gene>
    <name evidence="1" type="ORF">FJO69_00985</name>
</gene>
<dbReference type="AlphaFoldDB" id="A0A501XAV1"/>
<dbReference type="Proteomes" id="UP000319776">
    <property type="component" value="Unassembled WGS sequence"/>
</dbReference>